<accession>A0AAT9JA27</accession>
<evidence type="ECO:0000313" key="2">
    <source>
        <dbReference type="EMBL" id="DBA51658.1"/>
    </source>
</evidence>
<dbReference type="Pfam" id="PF21432">
    <property type="entry name" value="56B_RHH"/>
    <property type="match status" value="1"/>
</dbReference>
<dbReference type="GO" id="GO:0006355">
    <property type="term" value="P:regulation of DNA-templated transcription"/>
    <property type="evidence" value="ECO:0007669"/>
    <property type="project" value="InterPro"/>
</dbReference>
<reference evidence="2" key="1">
    <citation type="journal article" date="2024" name="Environ. Microbiol. Rep.">
        <title>Hiding in plain sight: The discovery of complete genomes of 11 hypothetical spindle-shaped viruses that putatively infect mesophilic ammonia-oxidizing archaea.</title>
        <authorList>
            <person name="Ni Y."/>
            <person name="Xu T."/>
            <person name="Yan S."/>
            <person name="Chen L."/>
            <person name="Wang Y."/>
        </authorList>
    </citation>
    <scope>NUCLEOTIDE SEQUENCE</scope>
    <source>
        <strain evidence="2">NMP1</strain>
    </source>
</reference>
<dbReference type="InterPro" id="IPR013321">
    <property type="entry name" value="Arc_rbn_hlx_hlx"/>
</dbReference>
<name>A0AAT9JA27_9VIRU</name>
<feature type="domain" description="56B-like ribbon-helix-helix" evidence="1">
    <location>
        <begin position="25"/>
        <end position="45"/>
    </location>
</feature>
<reference evidence="2" key="2">
    <citation type="submission" date="2024-03" db="EMBL/GenBank/DDBJ databases">
        <authorList>
            <person name="Ni Y."/>
            <person name="Xu T."/>
            <person name="Yan S."/>
            <person name="Chen L."/>
            <person name="Wang Y."/>
        </authorList>
    </citation>
    <scope>NUCLEOTIDE SEQUENCE</scope>
    <source>
        <strain evidence="2">NMP1</strain>
    </source>
</reference>
<organism evidence="2">
    <name type="scientific">Nitrosopumilaceae spindle-shaped virus</name>
    <dbReference type="NCBI Taxonomy" id="3065433"/>
    <lineage>
        <taxon>Viruses</taxon>
    </lineage>
</organism>
<dbReference type="EMBL" id="BK067782">
    <property type="protein sequence ID" value="DBA51658.1"/>
    <property type="molecule type" value="Genomic_DNA"/>
</dbReference>
<dbReference type="Gene3D" id="1.10.1220.10">
    <property type="entry name" value="Met repressor-like"/>
    <property type="match status" value="1"/>
</dbReference>
<sequence length="48" mass="5379">MLSENKNGSTVAVSNEIHAEIHRLCKRDDLKVKAVVNEALKEYLKGRA</sequence>
<evidence type="ECO:0000259" key="1">
    <source>
        <dbReference type="Pfam" id="PF21432"/>
    </source>
</evidence>
<dbReference type="InterPro" id="IPR049123">
    <property type="entry name" value="56B_RHH"/>
</dbReference>
<proteinExistence type="predicted"/>
<dbReference type="InterPro" id="IPR010985">
    <property type="entry name" value="Ribbon_hlx_hlx"/>
</dbReference>
<dbReference type="SUPFAM" id="SSF47598">
    <property type="entry name" value="Ribbon-helix-helix"/>
    <property type="match status" value="1"/>
</dbReference>
<protein>
    <submittedName>
        <fullName evidence="2">ORF11</fullName>
    </submittedName>
</protein>